<accession>A0A9P7CFP0</accession>
<dbReference type="Gene3D" id="2.60.120.260">
    <property type="entry name" value="Galactose-binding domain-like"/>
    <property type="match status" value="1"/>
</dbReference>
<dbReference type="OrthoDB" id="1684102at2759"/>
<comment type="caution">
    <text evidence="1">The sequence shown here is derived from an EMBL/GenBank/DDBJ whole genome shotgun (WGS) entry which is preliminary data.</text>
</comment>
<name>A0A9P7CFP0_RHIOR</name>
<evidence type="ECO:0000313" key="2">
    <source>
        <dbReference type="Proteomes" id="UP000717996"/>
    </source>
</evidence>
<reference evidence="1" key="1">
    <citation type="journal article" date="2020" name="Microb. Genom.">
        <title>Genetic diversity of clinical and environmental Mucorales isolates obtained from an investigation of mucormycosis cases among solid organ transplant recipients.</title>
        <authorList>
            <person name="Nguyen M.H."/>
            <person name="Kaul D."/>
            <person name="Muto C."/>
            <person name="Cheng S.J."/>
            <person name="Richter R.A."/>
            <person name="Bruno V.M."/>
            <person name="Liu G."/>
            <person name="Beyhan S."/>
            <person name="Sundermann A.J."/>
            <person name="Mounaud S."/>
            <person name="Pasculle A.W."/>
            <person name="Nierman W.C."/>
            <person name="Driscoll E."/>
            <person name="Cumbie R."/>
            <person name="Clancy C.J."/>
            <person name="Dupont C.L."/>
        </authorList>
    </citation>
    <scope>NUCLEOTIDE SEQUENCE</scope>
    <source>
        <strain evidence="1">GL16</strain>
    </source>
</reference>
<evidence type="ECO:0000313" key="1">
    <source>
        <dbReference type="EMBL" id="KAG1551479.1"/>
    </source>
</evidence>
<dbReference type="AlphaFoldDB" id="A0A9P7CFP0"/>
<organism evidence="1 2">
    <name type="scientific">Rhizopus oryzae</name>
    <name type="common">Mucormycosis agent</name>
    <name type="synonym">Rhizopus arrhizus var. delemar</name>
    <dbReference type="NCBI Taxonomy" id="64495"/>
    <lineage>
        <taxon>Eukaryota</taxon>
        <taxon>Fungi</taxon>
        <taxon>Fungi incertae sedis</taxon>
        <taxon>Mucoromycota</taxon>
        <taxon>Mucoromycotina</taxon>
        <taxon>Mucoromycetes</taxon>
        <taxon>Mucorales</taxon>
        <taxon>Mucorineae</taxon>
        <taxon>Rhizopodaceae</taxon>
        <taxon>Rhizopus</taxon>
    </lineage>
</organism>
<gene>
    <name evidence="1" type="ORF">G6F51_001828</name>
</gene>
<sequence>MFSSSAQTSSNQIDYNVNPLFWAPRISFQDTDSSAYPSSYFSSEALWKYEYKPVSAVLLRVTDDDDSIVNTVQHLLKYPFINEIYIHNFVPNRPLTVDKLKIDDQVSTPIEILEVKEEELKSLARFTSCATAARLYCYFQDDTFINNYMDSLYTNFLRFPSIIHANSKPSHYEKEMTWRFYNKDIRLHTGYADFRYGAFVPRWKVQTFLTQLGKSGLLKENMREAEHYFSIWMNQYPWLLSNPPHLANGVKATDYDVAYPSALDTYTYDAIRHLQRSLENDQSEAPQDYFDRQEEEPLLSHRDVRSSCANDKCLLFTNLESYVRPEDIHFDYRKTTSIEKLEGLYEQASSRTEWGQHSYHNAVDSDPSTCWDTLKAPRKGDYFGLMLVGSLNANTLSLYTANEFSKPEKQLLVSVLEESENGWIQCKATSTENNYSDRIQLAIDCPVRHYRLVKVTFKQDLPTPFKLCSLSLENFSV</sequence>
<proteinExistence type="predicted"/>
<protein>
    <submittedName>
        <fullName evidence="1">Uncharacterized protein</fullName>
    </submittedName>
</protein>
<dbReference type="EMBL" id="JAANIT010000145">
    <property type="protein sequence ID" value="KAG1551479.1"/>
    <property type="molecule type" value="Genomic_DNA"/>
</dbReference>
<dbReference type="Proteomes" id="UP000717996">
    <property type="component" value="Unassembled WGS sequence"/>
</dbReference>